<organism evidence="4 5">
    <name type="scientific">Rhododendron simsii</name>
    <name type="common">Sims's rhododendron</name>
    <dbReference type="NCBI Taxonomy" id="118357"/>
    <lineage>
        <taxon>Eukaryota</taxon>
        <taxon>Viridiplantae</taxon>
        <taxon>Streptophyta</taxon>
        <taxon>Embryophyta</taxon>
        <taxon>Tracheophyta</taxon>
        <taxon>Spermatophyta</taxon>
        <taxon>Magnoliopsida</taxon>
        <taxon>eudicotyledons</taxon>
        <taxon>Gunneridae</taxon>
        <taxon>Pentapetalae</taxon>
        <taxon>asterids</taxon>
        <taxon>Ericales</taxon>
        <taxon>Ericaceae</taxon>
        <taxon>Ericoideae</taxon>
        <taxon>Rhodoreae</taxon>
        <taxon>Rhododendron</taxon>
    </lineage>
</organism>
<proteinExistence type="predicted"/>
<reference evidence="4" key="1">
    <citation type="submission" date="2019-11" db="EMBL/GenBank/DDBJ databases">
        <authorList>
            <person name="Liu Y."/>
            <person name="Hou J."/>
            <person name="Li T.-Q."/>
            <person name="Guan C.-H."/>
            <person name="Wu X."/>
            <person name="Wu H.-Z."/>
            <person name="Ling F."/>
            <person name="Zhang R."/>
            <person name="Shi X.-G."/>
            <person name="Ren J.-P."/>
            <person name="Chen E.-F."/>
            <person name="Sun J.-M."/>
        </authorList>
    </citation>
    <scope>NUCLEOTIDE SEQUENCE</scope>
    <source>
        <strain evidence="4">Adult_tree_wgs_1</strain>
        <tissue evidence="4">Leaves</tissue>
    </source>
</reference>
<evidence type="ECO:0000256" key="2">
    <source>
        <dbReference type="ARBA" id="ARBA00023136"/>
    </source>
</evidence>
<protein>
    <recommendedName>
        <fullName evidence="6">Late embryogenesis abundant protein LEA-2 subgroup domain-containing protein</fullName>
    </recommendedName>
</protein>
<dbReference type="GO" id="GO:0005886">
    <property type="term" value="C:plasma membrane"/>
    <property type="evidence" value="ECO:0007669"/>
    <property type="project" value="TreeGrafter"/>
</dbReference>
<evidence type="ECO:0000256" key="3">
    <source>
        <dbReference type="SAM" id="Phobius"/>
    </source>
</evidence>
<dbReference type="GO" id="GO:0009506">
    <property type="term" value="C:plasmodesma"/>
    <property type="evidence" value="ECO:0007669"/>
    <property type="project" value="TreeGrafter"/>
</dbReference>
<gene>
    <name evidence="4" type="ORF">RHSIM_Rhsim13G0209800</name>
</gene>
<keyword evidence="2 3" id="KW-0472">Membrane</keyword>
<comment type="subcellular location">
    <subcellularLocation>
        <location evidence="1">Membrane</location>
    </subcellularLocation>
</comment>
<dbReference type="GO" id="GO:0098542">
    <property type="term" value="P:defense response to other organism"/>
    <property type="evidence" value="ECO:0007669"/>
    <property type="project" value="InterPro"/>
</dbReference>
<evidence type="ECO:0000313" key="4">
    <source>
        <dbReference type="EMBL" id="KAF7120526.1"/>
    </source>
</evidence>
<dbReference type="Proteomes" id="UP000626092">
    <property type="component" value="Unassembled WGS sequence"/>
</dbReference>
<evidence type="ECO:0008006" key="6">
    <source>
        <dbReference type="Google" id="ProtNLM"/>
    </source>
</evidence>
<sequence length="338" mass="37808">MENPKESPAVKSTTNWRHIGCIAMFCGLGLCIVFAVIWYSLNPRVSSPEFQISSFSVPPFNSRSPSSLFVADWKIAFLVRSPTDSNRISYDRFEVALLYHGVSISSASVSPFYQRKGDEGLVEASMAALSVDNDVVSNIYEDLKDGAVNFTVAGDGTVRVKYGFRRGRQHLMKVSCDNVMVGFWDTSRKFQISSFSVSSSSLLNANWKISFLVLPTWTGYLTSNLRFSFSTAEFPSHPHQWLLALYTKDTMRWWMVEASMVAFSVDNNVLTTVYEELKDGAASFTVAVDGTVRLQPWFIEGHRHHHMTVSCNNVMVGFYDERGGALVGGSVECKAHIY</sequence>
<keyword evidence="3" id="KW-1133">Transmembrane helix</keyword>
<comment type="caution">
    <text evidence="4">The sequence shown here is derived from an EMBL/GenBank/DDBJ whole genome shotgun (WGS) entry which is preliminary data.</text>
</comment>
<dbReference type="InterPro" id="IPR044839">
    <property type="entry name" value="NDR1-like"/>
</dbReference>
<dbReference type="OrthoDB" id="1591143at2759"/>
<dbReference type="PANTHER" id="PTHR31415">
    <property type="entry name" value="OS05G0367900 PROTEIN"/>
    <property type="match status" value="1"/>
</dbReference>
<evidence type="ECO:0000256" key="1">
    <source>
        <dbReference type="ARBA" id="ARBA00004370"/>
    </source>
</evidence>
<feature type="transmembrane region" description="Helical" evidence="3">
    <location>
        <begin position="21"/>
        <end position="41"/>
    </location>
</feature>
<name>A0A834G2T9_RHOSS</name>
<keyword evidence="3" id="KW-0812">Transmembrane</keyword>
<keyword evidence="5" id="KW-1185">Reference proteome</keyword>
<dbReference type="EMBL" id="WJXA01000013">
    <property type="protein sequence ID" value="KAF7120526.1"/>
    <property type="molecule type" value="Genomic_DNA"/>
</dbReference>
<accession>A0A834G2T9</accession>
<evidence type="ECO:0000313" key="5">
    <source>
        <dbReference type="Proteomes" id="UP000626092"/>
    </source>
</evidence>
<dbReference type="AlphaFoldDB" id="A0A834G2T9"/>
<dbReference type="PANTHER" id="PTHR31415:SF4">
    <property type="entry name" value="NDR1_HIN1-LIKE PROTEIN 3"/>
    <property type="match status" value="1"/>
</dbReference>